<evidence type="ECO:0008006" key="3">
    <source>
        <dbReference type="Google" id="ProtNLM"/>
    </source>
</evidence>
<dbReference type="AlphaFoldDB" id="A0A2G3DRM3"/>
<dbReference type="InterPro" id="IPR006530">
    <property type="entry name" value="YD"/>
</dbReference>
<organism evidence="1 2">
    <name type="scientific">Pseudobutyrivibrio ruminis</name>
    <dbReference type="NCBI Taxonomy" id="46206"/>
    <lineage>
        <taxon>Bacteria</taxon>
        <taxon>Bacillati</taxon>
        <taxon>Bacillota</taxon>
        <taxon>Clostridia</taxon>
        <taxon>Lachnospirales</taxon>
        <taxon>Lachnospiraceae</taxon>
        <taxon>Pseudobutyrivibrio</taxon>
    </lineage>
</organism>
<evidence type="ECO:0000313" key="1">
    <source>
        <dbReference type="EMBL" id="PHU33505.1"/>
    </source>
</evidence>
<reference evidence="1 2" key="2">
    <citation type="submission" date="2017-10" db="EMBL/GenBank/DDBJ databases">
        <authorList>
            <person name="Banno H."/>
            <person name="Chua N.-H."/>
        </authorList>
    </citation>
    <scope>NUCLEOTIDE SEQUENCE [LARGE SCALE GENOMIC DNA]</scope>
    <source>
        <strain evidence="1 2">JK626</strain>
    </source>
</reference>
<dbReference type="RefSeq" id="WP_143484053.1">
    <property type="nucleotide sequence ID" value="NZ_PDYF01000097.1"/>
</dbReference>
<dbReference type="EMBL" id="PDYF01000097">
    <property type="protein sequence ID" value="PHU33505.1"/>
    <property type="molecule type" value="Genomic_DNA"/>
</dbReference>
<proteinExistence type="predicted"/>
<reference evidence="1 2" key="1">
    <citation type="submission" date="2017-10" db="EMBL/GenBank/DDBJ databases">
        <title>Resolving the taxonomy of Roseburia spp., Eubacterium rectale and Agathobacter spp. through phylogenomic analysis.</title>
        <authorList>
            <person name="Sheridan P.O."/>
            <person name="Walker A.W."/>
            <person name="Duncan S.H."/>
            <person name="Scott K.P."/>
            <person name="Toole P.W.O."/>
            <person name="Luis P."/>
            <person name="Flint H.J."/>
        </authorList>
    </citation>
    <scope>NUCLEOTIDE SEQUENCE [LARGE SCALE GENOMIC DNA]</scope>
    <source>
        <strain evidence="1 2">JK626</strain>
    </source>
</reference>
<feature type="non-terminal residue" evidence="1">
    <location>
        <position position="123"/>
    </location>
</feature>
<dbReference type="Gene3D" id="2.180.10.10">
    <property type="entry name" value="RHS repeat-associated core"/>
    <property type="match status" value="1"/>
</dbReference>
<accession>A0A2G3DRM3</accession>
<sequence>SKAVAKNSNTLTFSYYKDGNNLGLIENVTDQTGRSVSYAYENRRLITIIEPDGAVRKFTYDSENRIKDVINPRGITSITNEYDCEGKTVKQSFPDSSVMTYEYDDEQKTCTATEQNGNKVIYT</sequence>
<feature type="non-terminal residue" evidence="1">
    <location>
        <position position="1"/>
    </location>
</feature>
<gene>
    <name evidence="1" type="ORF">CSX01_14900</name>
</gene>
<name>A0A2G3DRM3_9FIRM</name>
<dbReference type="Proteomes" id="UP000225889">
    <property type="component" value="Unassembled WGS sequence"/>
</dbReference>
<evidence type="ECO:0000313" key="2">
    <source>
        <dbReference type="Proteomes" id="UP000225889"/>
    </source>
</evidence>
<dbReference type="NCBIfam" id="TIGR01643">
    <property type="entry name" value="YD_repeat_2x"/>
    <property type="match status" value="1"/>
</dbReference>
<comment type="caution">
    <text evidence="1">The sequence shown here is derived from an EMBL/GenBank/DDBJ whole genome shotgun (WGS) entry which is preliminary data.</text>
</comment>
<protein>
    <recommendedName>
        <fullName evidence="3">YD repeat-containing protein</fullName>
    </recommendedName>
</protein>